<organism evidence="2 3">
    <name type="scientific">Tetradesmus obliquus</name>
    <name type="common">Green alga</name>
    <name type="synonym">Acutodesmus obliquus</name>
    <dbReference type="NCBI Taxonomy" id="3088"/>
    <lineage>
        <taxon>Eukaryota</taxon>
        <taxon>Viridiplantae</taxon>
        <taxon>Chlorophyta</taxon>
        <taxon>core chlorophytes</taxon>
        <taxon>Chlorophyceae</taxon>
        <taxon>CS clade</taxon>
        <taxon>Sphaeropleales</taxon>
        <taxon>Scenedesmaceae</taxon>
        <taxon>Tetradesmus</taxon>
    </lineage>
</organism>
<dbReference type="Proteomes" id="UP001244341">
    <property type="component" value="Chromosome 14b"/>
</dbReference>
<name>A0ABY8ULU8_TETOB</name>
<evidence type="ECO:0000256" key="1">
    <source>
        <dbReference type="SAM" id="MobiDB-lite"/>
    </source>
</evidence>
<evidence type="ECO:0000313" key="3">
    <source>
        <dbReference type="Proteomes" id="UP001244341"/>
    </source>
</evidence>
<feature type="region of interest" description="Disordered" evidence="1">
    <location>
        <begin position="63"/>
        <end position="105"/>
    </location>
</feature>
<sequence length="474" mass="49837">MTIHQHADGGTEAGVMVSKLLQSVIFAPDLAFLKVVQVPLSTLQAKLDAAQTRPVCSGTRALVEHTKQQQQQQQGQQQQQQQPPGSKKQPAKKQRQSPSSLTPPQADAAACVRISTYIQMFTALASACGDALLTGPLGPHMELSVRLAWAVLRCKDGSRKTRGSSMMCSTAEEYARGAFTGATMAAIGLTGSLAKELSEDYQHDMQLPRLVDAAAGGALYYLLLANLGLHAMALQEAVGEQGSKKQMMPQHHHTLLLRELGIEWVEACLLRKRTSIALSNAAAAMVALRHRMNLAAAVHNDDGRGSSSSSSSSSSSRSSSSSTCGTLEAAAMLTILQEAVLVSAGCGDPWFQHYQDLAGILDALEGFLVNLKGSAREAAAAVLLQPVLTQLLPARLEALKAAVQAAAGSSNAVTQGVPAEHDMCLLYITGALHVLLGTGAAAAQLQEAYLSHPQQASRSAALHTAGTACVAVQR</sequence>
<keyword evidence="3" id="KW-1185">Reference proteome</keyword>
<evidence type="ECO:0008006" key="4">
    <source>
        <dbReference type="Google" id="ProtNLM"/>
    </source>
</evidence>
<reference evidence="2 3" key="1">
    <citation type="submission" date="2023-05" db="EMBL/GenBank/DDBJ databases">
        <title>A 100% complete, gapless, phased diploid assembly of the Scenedesmus obliquus UTEX 3031 genome.</title>
        <authorList>
            <person name="Biondi T.C."/>
            <person name="Hanschen E.R."/>
            <person name="Kwon T."/>
            <person name="Eng W."/>
            <person name="Kruse C.P.S."/>
            <person name="Koehler S.I."/>
            <person name="Kunde Y."/>
            <person name="Gleasner C.D."/>
            <person name="You Mak K.T."/>
            <person name="Polle J."/>
            <person name="Hovde B.T."/>
            <person name="Starkenburg S.R."/>
        </authorList>
    </citation>
    <scope>NUCLEOTIDE SEQUENCE [LARGE SCALE GENOMIC DNA]</scope>
    <source>
        <strain evidence="2 3">DOE0152z</strain>
    </source>
</reference>
<feature type="compositionally biased region" description="Low complexity" evidence="1">
    <location>
        <begin position="68"/>
        <end position="88"/>
    </location>
</feature>
<feature type="region of interest" description="Disordered" evidence="1">
    <location>
        <begin position="299"/>
        <end position="321"/>
    </location>
</feature>
<accession>A0ABY8ULU8</accession>
<proteinExistence type="predicted"/>
<protein>
    <recommendedName>
        <fullName evidence="4">Wings apart-like protein C-terminal domain-containing protein</fullName>
    </recommendedName>
</protein>
<gene>
    <name evidence="2" type="ORF">OEZ85_004737</name>
</gene>
<dbReference type="EMBL" id="CP126221">
    <property type="protein sequence ID" value="WIA22436.1"/>
    <property type="molecule type" value="Genomic_DNA"/>
</dbReference>
<feature type="compositionally biased region" description="Low complexity" evidence="1">
    <location>
        <begin position="306"/>
        <end position="321"/>
    </location>
</feature>
<evidence type="ECO:0000313" key="2">
    <source>
        <dbReference type="EMBL" id="WIA22436.1"/>
    </source>
</evidence>